<evidence type="ECO:0000256" key="4">
    <source>
        <dbReference type="ARBA" id="ARBA00023163"/>
    </source>
</evidence>
<dbReference type="Gene3D" id="1.20.140.160">
    <property type="match status" value="1"/>
</dbReference>
<protein>
    <submittedName>
        <fullName evidence="7">FliA/WhiG family RNA polymerase sigma factor</fullName>
    </submittedName>
</protein>
<dbReference type="PANTHER" id="PTHR30385:SF7">
    <property type="entry name" value="RNA POLYMERASE SIGMA FACTOR FLIA"/>
    <property type="match status" value="1"/>
</dbReference>
<dbReference type="Pfam" id="PF04545">
    <property type="entry name" value="Sigma70_r4"/>
    <property type="match status" value="1"/>
</dbReference>
<evidence type="ECO:0000256" key="2">
    <source>
        <dbReference type="ARBA" id="ARBA00023082"/>
    </source>
</evidence>
<sequence>MMNIVEKSEDVEKLWHDFLTRRDKASREKLLEHYLFLVRIVVGRILYLLPPYIDREDLEGYGILGLLQALDRFEPQRGVRFETYALSRIRGAVLDYLRSLDPLTRGERQNLRRVLEAWRRWEKDTGKEPTLEDLSEATGLSLREITWLVEQGKPALFFGEEEAIEGEGLGEVPDPSEVLEDRELLEYLGRLIDELPERERLILSLYYFEGLTLREIGEVLSVSEGRVSQILARTLLRLRVRLEEWEGRQRGERREKAP</sequence>
<dbReference type="InterPro" id="IPR014284">
    <property type="entry name" value="RNA_pol_sigma-70_dom"/>
</dbReference>
<feature type="domain" description="RNA polymerase sigma-70 region 2" evidence="5">
    <location>
        <begin position="38"/>
        <end position="100"/>
    </location>
</feature>
<dbReference type="InterPro" id="IPR000943">
    <property type="entry name" value="RNA_pol_sigma70"/>
</dbReference>
<dbReference type="NCBIfam" id="TIGR02479">
    <property type="entry name" value="FliA_WhiG"/>
    <property type="match status" value="1"/>
</dbReference>
<dbReference type="EMBL" id="DTEN01000236">
    <property type="protein sequence ID" value="HGI75227.1"/>
    <property type="molecule type" value="Genomic_DNA"/>
</dbReference>
<dbReference type="Gene3D" id="1.10.1740.10">
    <property type="match status" value="1"/>
</dbReference>
<evidence type="ECO:0000259" key="6">
    <source>
        <dbReference type="Pfam" id="PF04545"/>
    </source>
</evidence>
<dbReference type="PANTHER" id="PTHR30385">
    <property type="entry name" value="SIGMA FACTOR F FLAGELLAR"/>
    <property type="match status" value="1"/>
</dbReference>
<evidence type="ECO:0000259" key="5">
    <source>
        <dbReference type="Pfam" id="PF04542"/>
    </source>
</evidence>
<keyword evidence="4" id="KW-0804">Transcription</keyword>
<dbReference type="GO" id="GO:0016987">
    <property type="term" value="F:sigma factor activity"/>
    <property type="evidence" value="ECO:0007669"/>
    <property type="project" value="UniProtKB-KW"/>
</dbReference>
<feature type="domain" description="RNA polymerase sigma-70 region 4" evidence="6">
    <location>
        <begin position="192"/>
        <end position="239"/>
    </location>
</feature>
<dbReference type="CDD" id="cd06171">
    <property type="entry name" value="Sigma70_r4"/>
    <property type="match status" value="1"/>
</dbReference>
<gene>
    <name evidence="7" type="ORF">ENU96_06095</name>
</gene>
<reference evidence="7" key="1">
    <citation type="journal article" date="2020" name="mSystems">
        <title>Genome- and Community-Level Interaction Insights into Carbon Utilization and Element Cycling Functions of Hydrothermarchaeota in Hydrothermal Sediment.</title>
        <authorList>
            <person name="Zhou Z."/>
            <person name="Liu Y."/>
            <person name="Xu W."/>
            <person name="Pan J."/>
            <person name="Luo Z.H."/>
            <person name="Li M."/>
        </authorList>
    </citation>
    <scope>NUCLEOTIDE SEQUENCE [LARGE SCALE GENOMIC DNA]</scope>
    <source>
        <strain evidence="7">SpSt-716</strain>
    </source>
</reference>
<comment type="caution">
    <text evidence="7">The sequence shown here is derived from an EMBL/GenBank/DDBJ whole genome shotgun (WGS) entry which is preliminary data.</text>
</comment>
<keyword evidence="2" id="KW-0731">Sigma factor</keyword>
<name>A0A7V4DH48_9BACT</name>
<dbReference type="PRINTS" id="PR00046">
    <property type="entry name" value="SIGMA70FCT"/>
</dbReference>
<dbReference type="InterPro" id="IPR007630">
    <property type="entry name" value="RNA_pol_sigma70_r4"/>
</dbReference>
<dbReference type="InterPro" id="IPR013325">
    <property type="entry name" value="RNA_pol_sigma_r2"/>
</dbReference>
<accession>A0A7V4DH48</accession>
<dbReference type="GO" id="GO:0003899">
    <property type="term" value="F:DNA-directed RNA polymerase activity"/>
    <property type="evidence" value="ECO:0007669"/>
    <property type="project" value="InterPro"/>
</dbReference>
<dbReference type="GO" id="GO:0003677">
    <property type="term" value="F:DNA binding"/>
    <property type="evidence" value="ECO:0007669"/>
    <property type="project" value="UniProtKB-KW"/>
</dbReference>
<dbReference type="SUPFAM" id="SSF88659">
    <property type="entry name" value="Sigma3 and sigma4 domains of RNA polymerase sigma factors"/>
    <property type="match status" value="2"/>
</dbReference>
<organism evidence="7">
    <name type="scientific">Candidatus Caldatribacterium californiense</name>
    <dbReference type="NCBI Taxonomy" id="1454726"/>
    <lineage>
        <taxon>Bacteria</taxon>
        <taxon>Pseudomonadati</taxon>
        <taxon>Atribacterota</taxon>
        <taxon>Atribacteria</taxon>
        <taxon>Atribacterales</taxon>
        <taxon>Candidatus Caldatribacteriaceae</taxon>
        <taxon>Candidatus Caldatribacterium</taxon>
    </lineage>
</organism>
<dbReference type="InterPro" id="IPR012845">
    <property type="entry name" value="RNA_pol_sigma_FliA_WhiG"/>
</dbReference>
<proteinExistence type="predicted"/>
<dbReference type="GO" id="GO:0006352">
    <property type="term" value="P:DNA-templated transcription initiation"/>
    <property type="evidence" value="ECO:0007669"/>
    <property type="project" value="InterPro"/>
</dbReference>
<dbReference type="SUPFAM" id="SSF88946">
    <property type="entry name" value="Sigma2 domain of RNA polymerase sigma factors"/>
    <property type="match status" value="1"/>
</dbReference>
<dbReference type="PIRSF" id="PIRSF000770">
    <property type="entry name" value="RNA_pol_sigma-SigE/K"/>
    <property type="match status" value="1"/>
</dbReference>
<dbReference type="InterPro" id="IPR013324">
    <property type="entry name" value="RNA_pol_sigma_r3/r4-like"/>
</dbReference>
<evidence type="ECO:0000256" key="3">
    <source>
        <dbReference type="ARBA" id="ARBA00023125"/>
    </source>
</evidence>
<keyword evidence="1" id="KW-0805">Transcription regulation</keyword>
<dbReference type="Pfam" id="PF04542">
    <property type="entry name" value="Sigma70_r2"/>
    <property type="match status" value="1"/>
</dbReference>
<evidence type="ECO:0000256" key="1">
    <source>
        <dbReference type="ARBA" id="ARBA00023015"/>
    </source>
</evidence>
<dbReference type="NCBIfam" id="TIGR02937">
    <property type="entry name" value="sigma70-ECF"/>
    <property type="match status" value="1"/>
</dbReference>
<evidence type="ECO:0000313" key="7">
    <source>
        <dbReference type="EMBL" id="HGI75227.1"/>
    </source>
</evidence>
<keyword evidence="3" id="KW-0238">DNA-binding</keyword>
<dbReference type="AlphaFoldDB" id="A0A7V4DH48"/>
<dbReference type="InterPro" id="IPR007627">
    <property type="entry name" value="RNA_pol_sigma70_r2"/>
</dbReference>